<evidence type="ECO:0000256" key="1">
    <source>
        <dbReference type="ARBA" id="ARBA00006068"/>
    </source>
</evidence>
<dbReference type="AlphaFoldDB" id="A0A6N7IY10"/>
<dbReference type="Gene3D" id="3.40.630.190">
    <property type="entry name" value="LCP protein"/>
    <property type="match status" value="1"/>
</dbReference>
<accession>A0A6N7IY10</accession>
<sequence>MSEKSMHQSRRARRRKRRKILLIVEIVILVLFLVILFAWLKFGQIRFRDVGTVKTNKLSEKTVKSLSGYTNFLVLGVDSRGVGTDAVKQGRSDVQMIVSINNDTKKIRIASLYRDTLLNTDPMGSDSKPYQKSNAAYAKGGEKQTLEMVNGNLDLNLDKFVTFDFKAVTDVIDDLGGVEIDVTDAEYQAFQYKKYDYISEVARLSGKKATPVTHSGRQTLNGVQACSLCRIRHAPDHKGDLGRAERQRRVMAATLEKLRNASVSQISKIIDDVLPQVSTNFSATDILSLASAAKSYKIEKSFGFPYSKSIDTIKPWGSVLIPCTLEDNVERLHQEMFDETNYAPSRTVQKISQTIMYKTGKNASSAVDFSIDEGNKGIDDKKDDSSSTSSTTTSSSSSIGTTN</sequence>
<dbReference type="InterPro" id="IPR050922">
    <property type="entry name" value="LytR/CpsA/Psr_CW_biosynth"/>
</dbReference>
<dbReference type="NCBIfam" id="TIGR00350">
    <property type="entry name" value="lytR_cpsA_psr"/>
    <property type="match status" value="1"/>
</dbReference>
<name>A0A6N7IY10_9FIRM</name>
<comment type="similarity">
    <text evidence="1">Belongs to the LytR/CpsA/Psr (LCP) family.</text>
</comment>
<proteinExistence type="inferred from homology"/>
<evidence type="ECO:0000259" key="4">
    <source>
        <dbReference type="Pfam" id="PF03816"/>
    </source>
</evidence>
<keyword evidence="3" id="KW-0472">Membrane</keyword>
<evidence type="ECO:0000313" key="6">
    <source>
        <dbReference type="Proteomes" id="UP000460257"/>
    </source>
</evidence>
<dbReference type="PANTHER" id="PTHR33392:SF6">
    <property type="entry name" value="POLYISOPRENYL-TEICHOIC ACID--PEPTIDOGLYCAN TEICHOIC ACID TRANSFERASE TAGU"/>
    <property type="match status" value="1"/>
</dbReference>
<gene>
    <name evidence="5" type="ORF">FRC54_04720</name>
</gene>
<evidence type="ECO:0000256" key="2">
    <source>
        <dbReference type="SAM" id="MobiDB-lite"/>
    </source>
</evidence>
<feature type="compositionally biased region" description="Low complexity" evidence="2">
    <location>
        <begin position="386"/>
        <end position="403"/>
    </location>
</feature>
<protein>
    <submittedName>
        <fullName evidence="5">LytR family transcriptional regulator</fullName>
    </submittedName>
</protein>
<dbReference type="EMBL" id="VOGC01000004">
    <property type="protein sequence ID" value="MQN01235.1"/>
    <property type="molecule type" value="Genomic_DNA"/>
</dbReference>
<dbReference type="InterPro" id="IPR004474">
    <property type="entry name" value="LytR_CpsA_psr"/>
</dbReference>
<keyword evidence="3" id="KW-1133">Transmembrane helix</keyword>
<feature type="region of interest" description="Disordered" evidence="2">
    <location>
        <begin position="372"/>
        <end position="403"/>
    </location>
</feature>
<keyword evidence="3" id="KW-0812">Transmembrane</keyword>
<organism evidence="5 6">
    <name type="scientific">Candidatus Weimeria bifida</name>
    <dbReference type="NCBI Taxonomy" id="2599074"/>
    <lineage>
        <taxon>Bacteria</taxon>
        <taxon>Bacillati</taxon>
        <taxon>Bacillota</taxon>
        <taxon>Clostridia</taxon>
        <taxon>Lachnospirales</taxon>
        <taxon>Lachnospiraceae</taxon>
        <taxon>Candidatus Weimeria</taxon>
    </lineage>
</organism>
<dbReference type="Pfam" id="PF03816">
    <property type="entry name" value="LytR_cpsA_psr"/>
    <property type="match status" value="1"/>
</dbReference>
<feature type="compositionally biased region" description="Basic and acidic residues" evidence="2">
    <location>
        <begin position="373"/>
        <end position="385"/>
    </location>
</feature>
<evidence type="ECO:0000256" key="3">
    <source>
        <dbReference type="SAM" id="Phobius"/>
    </source>
</evidence>
<dbReference type="PANTHER" id="PTHR33392">
    <property type="entry name" value="POLYISOPRENYL-TEICHOIC ACID--PEPTIDOGLYCAN TEICHOIC ACID TRANSFERASE TAGU"/>
    <property type="match status" value="1"/>
</dbReference>
<keyword evidence="6" id="KW-1185">Reference proteome</keyword>
<comment type="caution">
    <text evidence="5">The sequence shown here is derived from an EMBL/GenBank/DDBJ whole genome shotgun (WGS) entry which is preliminary data.</text>
</comment>
<reference evidence="5" key="1">
    <citation type="journal article" date="2020" name="Appl. Environ. Microbiol.">
        <title>Medium-Chain Fatty Acid Synthesis by 'Candidatus Weimeria bifida' gen. nov., sp. nov., and 'Candidatus Pseudoramibacter fermentans' sp. nov.</title>
        <authorList>
            <person name="Scarborough M.J."/>
            <person name="Myers K.S."/>
            <person name="Donohue T.J."/>
            <person name="Noguera D.R."/>
        </authorList>
    </citation>
    <scope>NUCLEOTIDE SEQUENCE</scope>
    <source>
        <strain evidence="5">LCO1.1</strain>
    </source>
</reference>
<dbReference type="Proteomes" id="UP000460257">
    <property type="component" value="Unassembled WGS sequence"/>
</dbReference>
<feature type="transmembrane region" description="Helical" evidence="3">
    <location>
        <begin position="20"/>
        <end position="40"/>
    </location>
</feature>
<evidence type="ECO:0000313" key="5">
    <source>
        <dbReference type="EMBL" id="MQN01235.1"/>
    </source>
</evidence>
<feature type="domain" description="Cell envelope-related transcriptional attenuator" evidence="4">
    <location>
        <begin position="91"/>
        <end position="259"/>
    </location>
</feature>